<dbReference type="Gene3D" id="3.40.50.1360">
    <property type="match status" value="1"/>
</dbReference>
<dbReference type="InterPro" id="IPR037171">
    <property type="entry name" value="NagB/RpiA_transferase-like"/>
</dbReference>
<comment type="similarity">
    <text evidence="1">Belongs to the SorC transcriptional regulatory family.</text>
</comment>
<dbReference type="Pfam" id="PF04198">
    <property type="entry name" value="Sugar-bind"/>
    <property type="match status" value="1"/>
</dbReference>
<dbReference type="Gene3D" id="1.10.10.60">
    <property type="entry name" value="Homeodomain-like"/>
    <property type="match status" value="1"/>
</dbReference>
<evidence type="ECO:0000256" key="4">
    <source>
        <dbReference type="ARBA" id="ARBA00023163"/>
    </source>
</evidence>
<evidence type="ECO:0000256" key="3">
    <source>
        <dbReference type="ARBA" id="ARBA00023125"/>
    </source>
</evidence>
<keyword evidence="3" id="KW-0238">DNA-binding</keyword>
<dbReference type="InterPro" id="IPR051054">
    <property type="entry name" value="SorC_transcr_regulators"/>
</dbReference>
<dbReference type="EMBL" id="DF238840">
    <property type="protein sequence ID" value="GAF25364.1"/>
    <property type="molecule type" value="Genomic_DNA"/>
</dbReference>
<evidence type="ECO:0000259" key="5">
    <source>
        <dbReference type="Pfam" id="PF04198"/>
    </source>
</evidence>
<dbReference type="Proteomes" id="UP000063718">
    <property type="component" value="Unassembled WGS sequence"/>
</dbReference>
<dbReference type="AlphaFoldDB" id="A0A0S6UAR5"/>
<dbReference type="PANTHER" id="PTHR34294:SF1">
    <property type="entry name" value="TRANSCRIPTIONAL REGULATOR LSRR"/>
    <property type="match status" value="1"/>
</dbReference>
<organism evidence="6">
    <name type="scientific">Moorella thermoacetica Y72</name>
    <dbReference type="NCBI Taxonomy" id="1325331"/>
    <lineage>
        <taxon>Bacteria</taxon>
        <taxon>Bacillati</taxon>
        <taxon>Bacillota</taxon>
        <taxon>Clostridia</taxon>
        <taxon>Neomoorellales</taxon>
        <taxon>Neomoorellaceae</taxon>
        <taxon>Neomoorella</taxon>
    </lineage>
</organism>
<keyword evidence="2" id="KW-0805">Transcription regulation</keyword>
<accession>A0A0S6UAR5</accession>
<dbReference type="InterPro" id="IPR007324">
    <property type="entry name" value="Sugar-bd_dom_put"/>
</dbReference>
<evidence type="ECO:0000256" key="2">
    <source>
        <dbReference type="ARBA" id="ARBA00023015"/>
    </source>
</evidence>
<sequence>MKNVTVMDSKNLLKIARLYYEVGLTQEQIAQQEKVSRATISRALDAAVKQGIVEIKIRYPLNSVEYLEEKITKKYGLKKVFVVPVIVPYPEIIKKDVGRALFRFLAQIVKNDDIIGISWGMTMAAVAEQLEKVERTGIKIVQLNGGIGKSCFATNASAILEAFTNAFSAVPYSLPVPTIVDSPEIVNVISSDSRIRDTLELAKNSRITIYGIGKASTNSILFKSGYFTAEEYKELLNKGAVGDICSRYFNIRGEICDKYLDSRTIGISLNLLKEKEYAIALAVGEDKAKSIIGALQGGYLNCLFTDEITANAILHYQEGGLNYESS</sequence>
<dbReference type="PANTHER" id="PTHR34294">
    <property type="entry name" value="TRANSCRIPTIONAL REGULATOR-RELATED"/>
    <property type="match status" value="1"/>
</dbReference>
<gene>
    <name evidence="6" type="ORF">MTY_0697</name>
</gene>
<dbReference type="GO" id="GO:0003677">
    <property type="term" value="F:DNA binding"/>
    <property type="evidence" value="ECO:0007669"/>
    <property type="project" value="UniProtKB-KW"/>
</dbReference>
<proteinExistence type="inferred from homology"/>
<dbReference type="GO" id="GO:0030246">
    <property type="term" value="F:carbohydrate binding"/>
    <property type="evidence" value="ECO:0007669"/>
    <property type="project" value="InterPro"/>
</dbReference>
<reference evidence="6" key="1">
    <citation type="journal article" date="2014" name="Gene">
        <title>Genome-guided analysis of transformation efficiency and carbon dioxide assimilation by Moorella thermoacetica Y72.</title>
        <authorList>
            <person name="Tsukahara K."/>
            <person name="Kita A."/>
            <person name="Nakashimada Y."/>
            <person name="Hoshino T."/>
            <person name="Murakami K."/>
        </authorList>
    </citation>
    <scope>NUCLEOTIDE SEQUENCE [LARGE SCALE GENOMIC DNA]</scope>
    <source>
        <strain evidence="6">Y72</strain>
    </source>
</reference>
<evidence type="ECO:0000313" key="6">
    <source>
        <dbReference type="EMBL" id="GAF25364.1"/>
    </source>
</evidence>
<protein>
    <submittedName>
        <fullName evidence="6">Transcriptional regulator, contains sigma factor-related N-terminal domain</fullName>
    </submittedName>
</protein>
<evidence type="ECO:0000256" key="1">
    <source>
        <dbReference type="ARBA" id="ARBA00010466"/>
    </source>
</evidence>
<feature type="domain" description="Sugar-binding" evidence="5">
    <location>
        <begin position="66"/>
        <end position="314"/>
    </location>
</feature>
<name>A0A0S6UAR5_NEOTH</name>
<dbReference type="SUPFAM" id="SSF100950">
    <property type="entry name" value="NagB/RpiA/CoA transferase-like"/>
    <property type="match status" value="1"/>
</dbReference>
<keyword evidence="4" id="KW-0804">Transcription</keyword>